<accession>B1MA36</accession>
<evidence type="ECO:0000313" key="3">
    <source>
        <dbReference type="EMBL" id="ACB28361.1"/>
    </source>
</evidence>
<evidence type="ECO:0000256" key="1">
    <source>
        <dbReference type="SAM" id="Phobius"/>
    </source>
</evidence>
<feature type="signal peptide" evidence="2">
    <location>
        <begin position="1"/>
        <end position="33"/>
    </location>
</feature>
<proteinExistence type="predicted"/>
<dbReference type="HOGENOM" id="CLU_159800_1_0_5"/>
<evidence type="ECO:0000313" key="4">
    <source>
        <dbReference type="Proteomes" id="UP000006589"/>
    </source>
</evidence>
<feature type="transmembrane region" description="Helical" evidence="1">
    <location>
        <begin position="43"/>
        <end position="64"/>
    </location>
</feature>
<dbReference type="EMBL" id="CP001006">
    <property type="protein sequence ID" value="ACB28361.1"/>
    <property type="molecule type" value="Genomic_DNA"/>
</dbReference>
<dbReference type="KEGG" id="mrd:Mrad2831_6441"/>
<dbReference type="GeneID" id="31781048"/>
<dbReference type="RefSeq" id="WP_012340173.1">
    <property type="nucleotide sequence ID" value="NC_010518.1"/>
</dbReference>
<geneLocation type="plasmid" evidence="3 4">
    <name>pMRAD05</name>
</geneLocation>
<protein>
    <submittedName>
        <fullName evidence="3">Uncharacterized protein</fullName>
    </submittedName>
</protein>
<evidence type="ECO:0000256" key="2">
    <source>
        <dbReference type="SAM" id="SignalP"/>
    </source>
</evidence>
<dbReference type="Proteomes" id="UP000006589">
    <property type="component" value="Plasmid pMRAD05"/>
</dbReference>
<name>B1MA36_METRJ</name>
<keyword evidence="3" id="KW-0614">Plasmid</keyword>
<dbReference type="AlphaFoldDB" id="B1MA36"/>
<keyword evidence="1" id="KW-0472">Membrane</keyword>
<organism evidence="3 4">
    <name type="scientific">Methylobacterium radiotolerans (strain ATCC 27329 / DSM 1819 / JCM 2831 / NBRC 15690 / NCIMB 10815 / 0-1)</name>
    <dbReference type="NCBI Taxonomy" id="426355"/>
    <lineage>
        <taxon>Bacteria</taxon>
        <taxon>Pseudomonadati</taxon>
        <taxon>Pseudomonadota</taxon>
        <taxon>Alphaproteobacteria</taxon>
        <taxon>Hyphomicrobiales</taxon>
        <taxon>Methylobacteriaceae</taxon>
        <taxon>Methylobacterium</taxon>
    </lineage>
</organism>
<gene>
    <name evidence="3" type="ordered locus">Mrad2831_6441</name>
</gene>
<sequence length="93" mass="9738">MRAHHASNFFLRTSGTAALVALTLCSTPPAAHARGIDAGGALALGLLGGVVVGSAIASANNGYYQSRYAAPDPYEACHFERRAYVDPYGYLHV</sequence>
<keyword evidence="1" id="KW-1133">Transmembrane helix</keyword>
<keyword evidence="2" id="KW-0732">Signal</keyword>
<reference evidence="3 4" key="1">
    <citation type="submission" date="2008-03" db="EMBL/GenBank/DDBJ databases">
        <title>Complete sequence of plasmid5 of Methylobacterium radiotolerans JCM 2831.</title>
        <authorList>
            <consortium name="US DOE Joint Genome Institute"/>
            <person name="Copeland A."/>
            <person name="Lucas S."/>
            <person name="Lapidus A."/>
            <person name="Glavina del Rio T."/>
            <person name="Dalin E."/>
            <person name="Tice H."/>
            <person name="Bruce D."/>
            <person name="Goodwin L."/>
            <person name="Pitluck S."/>
            <person name="Kiss H."/>
            <person name="Brettin T."/>
            <person name="Detter J.C."/>
            <person name="Han C."/>
            <person name="Kuske C.R."/>
            <person name="Schmutz J."/>
            <person name="Larimer F."/>
            <person name="Land M."/>
            <person name="Hauser L."/>
            <person name="Kyrpides N."/>
            <person name="Mikhailova N."/>
            <person name="Marx C.J."/>
            <person name="Richardson P."/>
        </authorList>
    </citation>
    <scope>NUCLEOTIDE SEQUENCE [LARGE SCALE GENOMIC DNA]</scope>
    <source>
        <strain evidence="4">ATCC 27329 / DSM 1819 / JCM 2831 / NBRC 15690 / NCIMB 10815 / 0-1</strain>
        <plasmid evidence="4">Plasmid pMRAD05</plasmid>
    </source>
</reference>
<feature type="chain" id="PRO_5002765831" evidence="2">
    <location>
        <begin position="34"/>
        <end position="93"/>
    </location>
</feature>
<keyword evidence="1" id="KW-0812">Transmembrane</keyword>